<reference evidence="1 2" key="1">
    <citation type="submission" date="2017-01" db="EMBL/GenBank/DDBJ databases">
        <authorList>
            <person name="Mah S.A."/>
            <person name="Swanson W.J."/>
            <person name="Moy G.W."/>
            <person name="Vacquier V.D."/>
        </authorList>
    </citation>
    <scope>NUCLEOTIDE SEQUENCE [LARGE SCALE GENOMIC DNA]</scope>
    <source>
        <strain evidence="1 2">DSM 26375</strain>
    </source>
</reference>
<dbReference type="STRING" id="1086013.SAMN05421774_10342"/>
<accession>A0A1N7N182</accession>
<dbReference type="EMBL" id="FTOT01000003">
    <property type="protein sequence ID" value="SIS92120.1"/>
    <property type="molecule type" value="Genomic_DNA"/>
</dbReference>
<keyword evidence="2" id="KW-1185">Reference proteome</keyword>
<name>A0A1N7N182_9RHOB</name>
<protein>
    <submittedName>
        <fullName evidence="1">Uncharacterized protein</fullName>
    </submittedName>
</protein>
<sequence>MKPITAHRRGTGGAPMRDMQMRKVVAVRVGLPVAAAHMQPAPIAVPDRRRP</sequence>
<evidence type="ECO:0000313" key="2">
    <source>
        <dbReference type="Proteomes" id="UP000186141"/>
    </source>
</evidence>
<proteinExistence type="predicted"/>
<gene>
    <name evidence="1" type="ORF">SAMN05421774_10342</name>
</gene>
<dbReference type="Proteomes" id="UP000186141">
    <property type="component" value="Unassembled WGS sequence"/>
</dbReference>
<evidence type="ECO:0000313" key="1">
    <source>
        <dbReference type="EMBL" id="SIS92120.1"/>
    </source>
</evidence>
<dbReference type="AlphaFoldDB" id="A0A1N7N182"/>
<organism evidence="1 2">
    <name type="scientific">Gemmobacter megaterium</name>
    <dbReference type="NCBI Taxonomy" id="1086013"/>
    <lineage>
        <taxon>Bacteria</taxon>
        <taxon>Pseudomonadati</taxon>
        <taxon>Pseudomonadota</taxon>
        <taxon>Alphaproteobacteria</taxon>
        <taxon>Rhodobacterales</taxon>
        <taxon>Paracoccaceae</taxon>
        <taxon>Gemmobacter</taxon>
    </lineage>
</organism>